<dbReference type="EMBL" id="AMQM01003653">
    <property type="status" value="NOT_ANNOTATED_CDS"/>
    <property type="molecule type" value="Genomic_DNA"/>
</dbReference>
<accession>T1F3B7</accession>
<protein>
    <recommendedName>
        <fullName evidence="4">C2 domain-containing protein</fullName>
    </recommendedName>
</protein>
<evidence type="ECO:0000313" key="2">
    <source>
        <dbReference type="EnsemblMetazoa" id="HelroP170693"/>
    </source>
</evidence>
<dbReference type="Proteomes" id="UP000015101">
    <property type="component" value="Unassembled WGS sequence"/>
</dbReference>
<reference evidence="2" key="3">
    <citation type="submission" date="2015-06" db="UniProtKB">
        <authorList>
            <consortium name="EnsemblMetazoa"/>
        </authorList>
    </citation>
    <scope>IDENTIFICATION</scope>
</reference>
<organism evidence="2 3">
    <name type="scientific">Helobdella robusta</name>
    <name type="common">Californian leech</name>
    <dbReference type="NCBI Taxonomy" id="6412"/>
    <lineage>
        <taxon>Eukaryota</taxon>
        <taxon>Metazoa</taxon>
        <taxon>Spiralia</taxon>
        <taxon>Lophotrochozoa</taxon>
        <taxon>Annelida</taxon>
        <taxon>Clitellata</taxon>
        <taxon>Hirudinea</taxon>
        <taxon>Rhynchobdellida</taxon>
        <taxon>Glossiphoniidae</taxon>
        <taxon>Helobdella</taxon>
    </lineage>
</organism>
<dbReference type="GeneID" id="20203316"/>
<name>T1F3B7_HELRO</name>
<dbReference type="HOGENOM" id="CLU_1857432_0_0_1"/>
<dbReference type="CTD" id="20203316"/>
<keyword evidence="3" id="KW-1185">Reference proteome</keyword>
<reference evidence="3" key="1">
    <citation type="submission" date="2012-12" db="EMBL/GenBank/DDBJ databases">
        <authorList>
            <person name="Hellsten U."/>
            <person name="Grimwood J."/>
            <person name="Chapman J.A."/>
            <person name="Shapiro H."/>
            <person name="Aerts A."/>
            <person name="Otillar R.P."/>
            <person name="Terry A.Y."/>
            <person name="Boore J.L."/>
            <person name="Simakov O."/>
            <person name="Marletaz F."/>
            <person name="Cho S.-J."/>
            <person name="Edsinger-Gonzales E."/>
            <person name="Havlak P."/>
            <person name="Kuo D.-H."/>
            <person name="Larsson T."/>
            <person name="Lv J."/>
            <person name="Arendt D."/>
            <person name="Savage R."/>
            <person name="Osoegawa K."/>
            <person name="de Jong P."/>
            <person name="Lindberg D.R."/>
            <person name="Seaver E.C."/>
            <person name="Weisblat D.A."/>
            <person name="Putnam N.H."/>
            <person name="Grigoriev I.V."/>
            <person name="Rokhsar D.S."/>
        </authorList>
    </citation>
    <scope>NUCLEOTIDE SEQUENCE</scope>
</reference>
<sequence>MRGNNEEADWLEGEDLCTYVRLVLIGQNKDVLTQFETSKVKGSVTVFNEAFHFNVPLFQLDAMTLLVGAFVDKMAVPADLKRKKKCKVLIGWLAFGSSVDDEMCKESWMELGRKQDDVGGGGGGGEGATTWYKLMRPL</sequence>
<evidence type="ECO:0000313" key="3">
    <source>
        <dbReference type="Proteomes" id="UP000015101"/>
    </source>
</evidence>
<dbReference type="KEGG" id="hro:HELRODRAFT_170693"/>
<evidence type="ECO:0000313" key="1">
    <source>
        <dbReference type="EMBL" id="ESO07360.1"/>
    </source>
</evidence>
<dbReference type="EnsemblMetazoa" id="HelroT170693">
    <property type="protein sequence ID" value="HelroP170693"/>
    <property type="gene ID" value="HelroG170693"/>
</dbReference>
<dbReference type="EMBL" id="KB096222">
    <property type="protein sequence ID" value="ESO07360.1"/>
    <property type="molecule type" value="Genomic_DNA"/>
</dbReference>
<dbReference type="RefSeq" id="XP_009014738.1">
    <property type="nucleotide sequence ID" value="XM_009016490.1"/>
</dbReference>
<dbReference type="InParanoid" id="T1F3B7"/>
<evidence type="ECO:0008006" key="4">
    <source>
        <dbReference type="Google" id="ProtNLM"/>
    </source>
</evidence>
<gene>
    <name evidence="2" type="primary">20203316</name>
    <name evidence="1" type="ORF">HELRODRAFT_170693</name>
</gene>
<dbReference type="AlphaFoldDB" id="T1F3B7"/>
<reference evidence="1 3" key="2">
    <citation type="journal article" date="2013" name="Nature">
        <title>Insights into bilaterian evolution from three spiralian genomes.</title>
        <authorList>
            <person name="Simakov O."/>
            <person name="Marletaz F."/>
            <person name="Cho S.J."/>
            <person name="Edsinger-Gonzales E."/>
            <person name="Havlak P."/>
            <person name="Hellsten U."/>
            <person name="Kuo D.H."/>
            <person name="Larsson T."/>
            <person name="Lv J."/>
            <person name="Arendt D."/>
            <person name="Savage R."/>
            <person name="Osoegawa K."/>
            <person name="de Jong P."/>
            <person name="Grimwood J."/>
            <person name="Chapman J.A."/>
            <person name="Shapiro H."/>
            <person name="Aerts A."/>
            <person name="Otillar R.P."/>
            <person name="Terry A.Y."/>
            <person name="Boore J.L."/>
            <person name="Grigoriev I.V."/>
            <person name="Lindberg D.R."/>
            <person name="Seaver E.C."/>
            <person name="Weisblat D.A."/>
            <person name="Putnam N.H."/>
            <person name="Rokhsar D.S."/>
        </authorList>
    </citation>
    <scope>NUCLEOTIDE SEQUENCE</scope>
</reference>
<proteinExistence type="predicted"/>